<dbReference type="RefSeq" id="WP_094408138.1">
    <property type="nucleotide sequence ID" value="NZ_BMJZ01000006.1"/>
</dbReference>
<dbReference type="CDD" id="cd07262">
    <property type="entry name" value="VOC_like"/>
    <property type="match status" value="1"/>
</dbReference>
<accession>A0A255XRV6</accession>
<dbReference type="Pfam" id="PF00903">
    <property type="entry name" value="Glyoxalase"/>
    <property type="match status" value="1"/>
</dbReference>
<comment type="caution">
    <text evidence="2">The sequence shown here is derived from an EMBL/GenBank/DDBJ whole genome shotgun (WGS) entry which is preliminary data.</text>
</comment>
<reference evidence="2" key="1">
    <citation type="submission" date="2017-07" db="EMBL/GenBank/DDBJ databases">
        <title>Elstera cyanobacteriorum sp. nov., a novel bacterium isolated from cyanobacterial aggregates in a eutrophic lake.</title>
        <authorList>
            <person name="Cai H."/>
        </authorList>
    </citation>
    <scope>NUCLEOTIDE SEQUENCE [LARGE SCALE GENOMIC DNA]</scope>
    <source>
        <strain evidence="2">TH019</strain>
    </source>
</reference>
<organism evidence="2 3">
    <name type="scientific">Elstera cyanobacteriorum</name>
    <dbReference type="NCBI Taxonomy" id="2022747"/>
    <lineage>
        <taxon>Bacteria</taxon>
        <taxon>Pseudomonadati</taxon>
        <taxon>Pseudomonadota</taxon>
        <taxon>Alphaproteobacteria</taxon>
        <taxon>Rhodospirillales</taxon>
        <taxon>Rhodospirillaceae</taxon>
        <taxon>Elstera</taxon>
    </lineage>
</organism>
<dbReference type="InterPro" id="IPR029068">
    <property type="entry name" value="Glyas_Bleomycin-R_OHBP_Dase"/>
</dbReference>
<dbReference type="SUPFAM" id="SSF54593">
    <property type="entry name" value="Glyoxalase/Bleomycin resistance protein/Dihydroxybiphenyl dioxygenase"/>
    <property type="match status" value="1"/>
</dbReference>
<dbReference type="PANTHER" id="PTHR35006:SF1">
    <property type="entry name" value="BLL2941 PROTEIN"/>
    <property type="match status" value="1"/>
</dbReference>
<evidence type="ECO:0000259" key="1">
    <source>
        <dbReference type="Pfam" id="PF00903"/>
    </source>
</evidence>
<dbReference type="Gene3D" id="3.10.180.10">
    <property type="entry name" value="2,3-Dihydroxybiphenyl 1,2-Dioxygenase, domain 1"/>
    <property type="match status" value="1"/>
</dbReference>
<dbReference type="GO" id="GO:0016829">
    <property type="term" value="F:lyase activity"/>
    <property type="evidence" value="ECO:0007669"/>
    <property type="project" value="UniProtKB-KW"/>
</dbReference>
<sequence>MGLYVTLGALDCAVSNEFYATVLATIGWAPHADYPGWRGFSEGGTGAEPTVWVAKPFNGAPATAGNGTMVGFTVKTRAAVDAFYAAALAAGGTDEGAPGLRPHYGPNWYAAYVRDPVGNKLAAVCDAEGG</sequence>
<feature type="domain" description="Glyoxalase/fosfomycin resistance/dioxygenase" evidence="1">
    <location>
        <begin position="6"/>
        <end position="121"/>
    </location>
</feature>
<dbReference type="PANTHER" id="PTHR35006">
    <property type="entry name" value="GLYOXALASE FAMILY PROTEIN (AFU_ORTHOLOGUE AFUA_5G14830)"/>
    <property type="match status" value="1"/>
</dbReference>
<dbReference type="AlphaFoldDB" id="A0A255XRV6"/>
<name>A0A255XRV6_9PROT</name>
<keyword evidence="3" id="KW-1185">Reference proteome</keyword>
<proteinExistence type="predicted"/>
<evidence type="ECO:0000313" key="3">
    <source>
        <dbReference type="Proteomes" id="UP000216361"/>
    </source>
</evidence>
<dbReference type="InterPro" id="IPR004360">
    <property type="entry name" value="Glyas_Fos-R_dOase_dom"/>
</dbReference>
<evidence type="ECO:0000313" key="2">
    <source>
        <dbReference type="EMBL" id="OYQ19719.1"/>
    </source>
</evidence>
<dbReference type="EMBL" id="NOXS01000030">
    <property type="protein sequence ID" value="OYQ19719.1"/>
    <property type="molecule type" value="Genomic_DNA"/>
</dbReference>
<protein>
    <submittedName>
        <fullName evidence="2">Lactoylglutathione lyase</fullName>
    </submittedName>
</protein>
<gene>
    <name evidence="2" type="ORF">CHR90_06250</name>
</gene>
<keyword evidence="2" id="KW-0456">Lyase</keyword>
<dbReference type="Proteomes" id="UP000216361">
    <property type="component" value="Unassembled WGS sequence"/>
</dbReference>
<dbReference type="OrthoDB" id="9807407at2"/>